<feature type="domain" description="Urocanase C-terminal" evidence="2">
    <location>
        <begin position="203"/>
        <end position="411"/>
    </location>
</feature>
<dbReference type="EMBL" id="BDIP01002283">
    <property type="protein sequence ID" value="GIQ86049.1"/>
    <property type="molecule type" value="Genomic_DNA"/>
</dbReference>
<dbReference type="InterPro" id="IPR023637">
    <property type="entry name" value="Urocanase-like"/>
</dbReference>
<feature type="domain" description="Urocanase Rossmann-like" evidence="1">
    <location>
        <begin position="1"/>
        <end position="199"/>
    </location>
</feature>
<reference evidence="3 4" key="1">
    <citation type="journal article" date="2018" name="PLoS ONE">
        <title>The draft genome of Kipferlia bialata reveals reductive genome evolution in fornicate parasites.</title>
        <authorList>
            <person name="Tanifuji G."/>
            <person name="Takabayashi S."/>
            <person name="Kume K."/>
            <person name="Takagi M."/>
            <person name="Nakayama T."/>
            <person name="Kamikawa R."/>
            <person name="Inagaki Y."/>
            <person name="Hashimoto T."/>
        </authorList>
    </citation>
    <scope>NUCLEOTIDE SEQUENCE [LARGE SCALE GENOMIC DNA]</scope>
    <source>
        <strain evidence="3">NY0173</strain>
    </source>
</reference>
<dbReference type="InterPro" id="IPR035085">
    <property type="entry name" value="Urocanase_Rossmann-like"/>
</dbReference>
<dbReference type="AlphaFoldDB" id="A0A9K3CZ50"/>
<protein>
    <submittedName>
        <fullName evidence="3">Urocanase</fullName>
    </submittedName>
</protein>
<evidence type="ECO:0000259" key="2">
    <source>
        <dbReference type="Pfam" id="PF17392"/>
    </source>
</evidence>
<dbReference type="SUPFAM" id="SSF111326">
    <property type="entry name" value="Urocanase"/>
    <property type="match status" value="1"/>
</dbReference>
<dbReference type="InterPro" id="IPR035401">
    <property type="entry name" value="Urocanase_C"/>
</dbReference>
<keyword evidence="4" id="KW-1185">Reference proteome</keyword>
<gene>
    <name evidence="3" type="ORF">KIPB_007824</name>
</gene>
<evidence type="ECO:0000313" key="3">
    <source>
        <dbReference type="EMBL" id="GIQ86049.1"/>
    </source>
</evidence>
<dbReference type="PANTHER" id="PTHR12216:SF3">
    <property type="entry name" value="UROCANATE HYDRATASE"/>
    <property type="match status" value="1"/>
</dbReference>
<evidence type="ECO:0000313" key="4">
    <source>
        <dbReference type="Proteomes" id="UP000265618"/>
    </source>
</evidence>
<dbReference type="GO" id="GO:0006548">
    <property type="term" value="P:L-histidine catabolic process"/>
    <property type="evidence" value="ECO:0007669"/>
    <property type="project" value="TreeGrafter"/>
</dbReference>
<dbReference type="Pfam" id="PF17392">
    <property type="entry name" value="Urocanase_C"/>
    <property type="match status" value="1"/>
</dbReference>
<dbReference type="Gene3D" id="3.40.50.10730">
    <property type="entry name" value="Urocanase like domains"/>
    <property type="match status" value="1"/>
</dbReference>
<dbReference type="InterPro" id="IPR036190">
    <property type="entry name" value="Urocanase_sf"/>
</dbReference>
<feature type="non-terminal residue" evidence="3">
    <location>
        <position position="1"/>
    </location>
</feature>
<dbReference type="OrthoDB" id="194468at2759"/>
<name>A0A9K3CZ50_9EUKA</name>
<evidence type="ECO:0000259" key="1">
    <source>
        <dbReference type="Pfam" id="PF01175"/>
    </source>
</evidence>
<dbReference type="Pfam" id="PF01175">
    <property type="entry name" value="Urocanase"/>
    <property type="match status" value="1"/>
</dbReference>
<dbReference type="PANTHER" id="PTHR12216">
    <property type="entry name" value="UROCANATE HYDRATASE"/>
    <property type="match status" value="1"/>
</dbReference>
<dbReference type="InterPro" id="IPR038364">
    <property type="entry name" value="Urocanase_central_sf"/>
</dbReference>
<comment type="caution">
    <text evidence="3">The sequence shown here is derived from an EMBL/GenBank/DDBJ whole genome shotgun (WGS) entry which is preliminary data.</text>
</comment>
<dbReference type="Proteomes" id="UP000265618">
    <property type="component" value="Unassembled WGS sequence"/>
</dbReference>
<organism evidence="3 4">
    <name type="scientific">Kipferlia bialata</name>
    <dbReference type="NCBI Taxonomy" id="797122"/>
    <lineage>
        <taxon>Eukaryota</taxon>
        <taxon>Metamonada</taxon>
        <taxon>Carpediemonas-like organisms</taxon>
        <taxon>Kipferlia</taxon>
    </lineage>
</organism>
<dbReference type="Gene3D" id="3.40.1770.10">
    <property type="entry name" value="Urocanase superfamily"/>
    <property type="match status" value="1"/>
</dbReference>
<proteinExistence type="predicted"/>
<sequence>VFVTSGLGGMSGAQAKAAVICGAVGVIAEVDKTALEKRHAQGWVMEVFSDLDLLMERVKRAQEEKTPVSIAYHGNVVDLWERFATSEAGLVDLGSDQTSLHNAFNGGYWPVGYTQEESRRMMVEEPEAFRVAVQESLVRHVKAINTVIKEKGMSRFFDYGNAFLLEAGRAGADVFDTSSRTLEDAVARGKYKYPSYVQDVMGDIFSLGFGPFRWVCSSGEHEDLVLTDKLASEAISECMADSGCPEPTVNQYADNKKWIDQAEENKLVVGSQARILYSDAIGRIAIAERFHEAIKAGTLHGPVVLSRDHHDVSGTDSPFRETSNIQDGSMFCADMAVQNCIGDASRGATWVALHNGGGVGFGEVMNGGFGHVLDGSEDSIEKARKMLWWDVCNGVTRRAWARNDNALTTIDRAMKVWNYVYIVESLNM</sequence>
<dbReference type="GO" id="GO:0016153">
    <property type="term" value="F:urocanate hydratase activity"/>
    <property type="evidence" value="ECO:0007669"/>
    <property type="project" value="InterPro"/>
</dbReference>
<dbReference type="PROSITE" id="PS01233">
    <property type="entry name" value="UROCANASE"/>
    <property type="match status" value="1"/>
</dbReference>
<accession>A0A9K3CZ50</accession>
<dbReference type="InterPro" id="IPR023636">
    <property type="entry name" value="Urocanase_CS"/>
</dbReference>